<dbReference type="Gene3D" id="3.40.30.10">
    <property type="entry name" value="Glutaredoxin"/>
    <property type="match status" value="2"/>
</dbReference>
<dbReference type="InterPro" id="IPR036249">
    <property type="entry name" value="Thioredoxin-like_sf"/>
</dbReference>
<dbReference type="Pfam" id="PF00085">
    <property type="entry name" value="Thioredoxin"/>
    <property type="match status" value="1"/>
</dbReference>
<dbReference type="GO" id="GO:0005783">
    <property type="term" value="C:endoplasmic reticulum"/>
    <property type="evidence" value="ECO:0007669"/>
    <property type="project" value="TreeGrafter"/>
</dbReference>
<dbReference type="PANTHER" id="PTHR18929:SF219">
    <property type="entry name" value="THIOREDOXIN"/>
    <property type="match status" value="1"/>
</dbReference>
<organism evidence="4">
    <name type="scientific">Bactrocera dorsalis</name>
    <name type="common">Oriental fruit fly</name>
    <name type="synonym">Dacus dorsalis</name>
    <dbReference type="NCBI Taxonomy" id="27457"/>
    <lineage>
        <taxon>Eukaryota</taxon>
        <taxon>Metazoa</taxon>
        <taxon>Ecdysozoa</taxon>
        <taxon>Arthropoda</taxon>
        <taxon>Hexapoda</taxon>
        <taxon>Insecta</taxon>
        <taxon>Pterygota</taxon>
        <taxon>Neoptera</taxon>
        <taxon>Endopterygota</taxon>
        <taxon>Diptera</taxon>
        <taxon>Brachycera</taxon>
        <taxon>Muscomorpha</taxon>
        <taxon>Tephritoidea</taxon>
        <taxon>Tephritidae</taxon>
        <taxon>Bactrocera</taxon>
        <taxon>Bactrocera</taxon>
    </lineage>
</organism>
<feature type="domain" description="Thioredoxin" evidence="3">
    <location>
        <begin position="230"/>
        <end position="328"/>
    </location>
</feature>
<comment type="similarity">
    <text evidence="1">Belongs to the protein disulfide isomerase family.</text>
</comment>
<dbReference type="InterPro" id="IPR013766">
    <property type="entry name" value="Thioredoxin_domain"/>
</dbReference>
<sequence length="347" mass="40434">MDLIGITNANQCGQEQQTVSTSEDFDDNSSELYYSEESEDDDPTGFGLYGKITIAQLREALEESITIAKDPAQPSKVEIFLHQNYGDRIVYLESTETIETSGFPYIIMFQSFNEHARELRCYTDMLYESALQYGDDICFAITDFDNYEAVLNHRPRTEAYWKRCKKLGFSKYRRPDIYAVDTENHIYQFVGQLNVGNLKQFSQQLMNDELYKSETVPKDDEEGFVRIGVASNFEQLVLKSDIDIFLVLYSNNCPCSRELMPILEEVGKLLQDEDIIIMKINAEKNYLPLKYYAWYYPTIFYIRRNDKNNLIEYSAATRTVTDIINFIAKHATDDLLEYNRNGRPRFD</sequence>
<accession>A0A034WBN0</accession>
<dbReference type="GO" id="GO:0034976">
    <property type="term" value="P:response to endoplasmic reticulum stress"/>
    <property type="evidence" value="ECO:0007669"/>
    <property type="project" value="TreeGrafter"/>
</dbReference>
<proteinExistence type="inferred from homology"/>
<gene>
    <name evidence="4" type="primary">ERP60</name>
</gene>
<name>A0A034WBN0_BACDO</name>
<evidence type="ECO:0000313" key="4">
    <source>
        <dbReference type="EMBL" id="JAC51555.1"/>
    </source>
</evidence>
<dbReference type="GO" id="GO:0006457">
    <property type="term" value="P:protein folding"/>
    <property type="evidence" value="ECO:0007669"/>
    <property type="project" value="TreeGrafter"/>
</dbReference>
<dbReference type="SUPFAM" id="SSF52833">
    <property type="entry name" value="Thioredoxin-like"/>
    <property type="match status" value="2"/>
</dbReference>
<dbReference type="AlphaFoldDB" id="A0A034WBN0"/>
<dbReference type="GO" id="GO:0003756">
    <property type="term" value="F:protein disulfide isomerase activity"/>
    <property type="evidence" value="ECO:0007669"/>
    <property type="project" value="TreeGrafter"/>
</dbReference>
<reference evidence="4" key="1">
    <citation type="journal article" date="2014" name="BMC Genomics">
        <title>Characterizing the developmental transcriptome of the oriental fruit fly, Bactrocera dorsalis (Diptera: Tephritidae) through comparative genomic analysis with Drosophila melanogaster utilizing modENCODE datasets.</title>
        <authorList>
            <person name="Geib S.M."/>
            <person name="Calla B."/>
            <person name="Hall B."/>
            <person name="Hou S."/>
            <person name="Manoukis N.C."/>
        </authorList>
    </citation>
    <scope>NUCLEOTIDE SEQUENCE</scope>
    <source>
        <strain evidence="4">Punador</strain>
    </source>
</reference>
<evidence type="ECO:0000256" key="2">
    <source>
        <dbReference type="SAM" id="MobiDB-lite"/>
    </source>
</evidence>
<evidence type="ECO:0000256" key="1">
    <source>
        <dbReference type="ARBA" id="ARBA00006347"/>
    </source>
</evidence>
<feature type="region of interest" description="Disordered" evidence="2">
    <location>
        <begin position="14"/>
        <end position="44"/>
    </location>
</feature>
<protein>
    <recommendedName>
        <fullName evidence="3">Thioredoxin domain-containing protein</fullName>
    </recommendedName>
</protein>
<dbReference type="EMBL" id="GAKP01007397">
    <property type="protein sequence ID" value="JAC51555.1"/>
    <property type="molecule type" value="Transcribed_RNA"/>
</dbReference>
<feature type="compositionally biased region" description="Acidic residues" evidence="2">
    <location>
        <begin position="23"/>
        <end position="43"/>
    </location>
</feature>
<dbReference type="OrthoDB" id="72053at2759"/>
<evidence type="ECO:0000259" key="3">
    <source>
        <dbReference type="Pfam" id="PF00085"/>
    </source>
</evidence>
<dbReference type="PANTHER" id="PTHR18929">
    <property type="entry name" value="PROTEIN DISULFIDE ISOMERASE"/>
    <property type="match status" value="1"/>
</dbReference>